<accession>A0AA35WHS0</accession>
<feature type="non-terminal residue" evidence="1">
    <location>
        <position position="1"/>
    </location>
</feature>
<dbReference type="Proteomes" id="UP001174909">
    <property type="component" value="Unassembled WGS sequence"/>
</dbReference>
<evidence type="ECO:0000313" key="2">
    <source>
        <dbReference type="Proteomes" id="UP001174909"/>
    </source>
</evidence>
<dbReference type="AlphaFoldDB" id="A0AA35WHS0"/>
<name>A0AA35WHS0_GEOBA</name>
<protein>
    <submittedName>
        <fullName evidence="1">Uncharacterized protein</fullName>
    </submittedName>
</protein>
<comment type="caution">
    <text evidence="1">The sequence shown here is derived from an EMBL/GenBank/DDBJ whole genome shotgun (WGS) entry which is preliminary data.</text>
</comment>
<gene>
    <name evidence="1" type="ORF">GBAR_LOCUS8906</name>
</gene>
<dbReference type="EMBL" id="CASHTH010001346">
    <property type="protein sequence ID" value="CAI8014187.1"/>
    <property type="molecule type" value="Genomic_DNA"/>
</dbReference>
<reference evidence="1" key="1">
    <citation type="submission" date="2023-03" db="EMBL/GenBank/DDBJ databases">
        <authorList>
            <person name="Steffen K."/>
            <person name="Cardenas P."/>
        </authorList>
    </citation>
    <scope>NUCLEOTIDE SEQUENCE</scope>
</reference>
<keyword evidence="2" id="KW-1185">Reference proteome</keyword>
<dbReference type="SUPFAM" id="SSF56112">
    <property type="entry name" value="Protein kinase-like (PK-like)"/>
    <property type="match status" value="1"/>
</dbReference>
<feature type="non-terminal residue" evidence="1">
    <location>
        <position position="68"/>
    </location>
</feature>
<dbReference type="Gene3D" id="3.30.200.20">
    <property type="entry name" value="Phosphorylase Kinase, domain 1"/>
    <property type="match status" value="1"/>
</dbReference>
<proteinExistence type="predicted"/>
<sequence>LRHPRESVTSSEYYDPVGKFKLTPEDISLLSQELKNALIPFNQVKITGDLGEGAFGCVYKGILTEKGG</sequence>
<organism evidence="1 2">
    <name type="scientific">Geodia barretti</name>
    <name type="common">Barrett's horny sponge</name>
    <dbReference type="NCBI Taxonomy" id="519541"/>
    <lineage>
        <taxon>Eukaryota</taxon>
        <taxon>Metazoa</taxon>
        <taxon>Porifera</taxon>
        <taxon>Demospongiae</taxon>
        <taxon>Heteroscleromorpha</taxon>
        <taxon>Tetractinellida</taxon>
        <taxon>Astrophorina</taxon>
        <taxon>Geodiidae</taxon>
        <taxon>Geodia</taxon>
    </lineage>
</organism>
<dbReference type="InterPro" id="IPR011009">
    <property type="entry name" value="Kinase-like_dom_sf"/>
</dbReference>
<evidence type="ECO:0000313" key="1">
    <source>
        <dbReference type="EMBL" id="CAI8014187.1"/>
    </source>
</evidence>